<evidence type="ECO:0000313" key="27">
    <source>
        <dbReference type="Proteomes" id="UP000031443"/>
    </source>
</evidence>
<dbReference type="FunFam" id="2.60.40.10:FF:000357">
    <property type="entry name" value="Fc receptor like 1"/>
    <property type="match status" value="1"/>
</dbReference>
<evidence type="ECO:0000256" key="18">
    <source>
        <dbReference type="ARBA" id="ARBA00023288"/>
    </source>
</evidence>
<evidence type="ECO:0000256" key="12">
    <source>
        <dbReference type="ARBA" id="ARBA00022729"/>
    </source>
</evidence>
<comment type="subcellular location">
    <subcellularLocation>
        <location evidence="2">Cell membrane</location>
    </subcellularLocation>
    <subcellularLocation>
        <location evidence="4">Cytoplasm</location>
    </subcellularLocation>
    <subcellularLocation>
        <location evidence="3">Peroxisome membrane</location>
        <topology evidence="3">Lipid-anchor</topology>
        <orientation evidence="3">Cytoplasmic side</orientation>
    </subcellularLocation>
</comment>
<keyword evidence="8" id="KW-0488">Methylation</keyword>
<dbReference type="SMART" id="SM00408">
    <property type="entry name" value="IGc2"/>
    <property type="match status" value="5"/>
</dbReference>
<dbReference type="GO" id="GO:0005778">
    <property type="term" value="C:peroxisomal membrane"/>
    <property type="evidence" value="ECO:0007669"/>
    <property type="project" value="UniProtKB-SubCell"/>
</dbReference>
<evidence type="ECO:0000256" key="16">
    <source>
        <dbReference type="ARBA" id="ARBA00023157"/>
    </source>
</evidence>
<evidence type="ECO:0000256" key="6">
    <source>
        <dbReference type="ARBA" id="ARBA00015758"/>
    </source>
</evidence>
<dbReference type="InterPro" id="IPR038322">
    <property type="entry name" value="Pex19_C_sf"/>
</dbReference>
<feature type="non-terminal residue" evidence="26">
    <location>
        <position position="1"/>
    </location>
</feature>
<dbReference type="InterPro" id="IPR003598">
    <property type="entry name" value="Ig_sub2"/>
</dbReference>
<keyword evidence="7" id="KW-1003">Cell membrane</keyword>
<name>M7AWY4_CHEMY</name>
<evidence type="ECO:0000256" key="17">
    <source>
        <dbReference type="ARBA" id="ARBA00023180"/>
    </source>
</evidence>
<dbReference type="PANTHER" id="PTHR12774">
    <property type="entry name" value="PEROXISOMAL BIOGENESIS FACTOR 19"/>
    <property type="match status" value="1"/>
</dbReference>
<keyword evidence="15" id="KW-0576">Peroxisome</keyword>
<dbReference type="InterPro" id="IPR003599">
    <property type="entry name" value="Ig_sub"/>
</dbReference>
<evidence type="ECO:0000256" key="11">
    <source>
        <dbReference type="ARBA" id="ARBA00022593"/>
    </source>
</evidence>
<dbReference type="FunFam" id="1.20.120.900:FF:000001">
    <property type="entry name" value="Putative peroxisomal biogenesis factor 19"/>
    <property type="match status" value="1"/>
</dbReference>
<evidence type="ECO:0000259" key="25">
    <source>
        <dbReference type="PROSITE" id="PS50835"/>
    </source>
</evidence>
<dbReference type="Gene3D" id="1.20.120.900">
    <property type="entry name" value="Pex19, mPTS binding domain"/>
    <property type="match status" value="1"/>
</dbReference>
<evidence type="ECO:0000256" key="23">
    <source>
        <dbReference type="ARBA" id="ARBA00032710"/>
    </source>
</evidence>
<gene>
    <name evidence="26" type="ORF">UY3_12871</name>
</gene>
<dbReference type="Pfam" id="PF13927">
    <property type="entry name" value="Ig_3"/>
    <property type="match status" value="3"/>
</dbReference>
<dbReference type="AlphaFoldDB" id="M7AWY4"/>
<feature type="domain" description="Ig-like" evidence="25">
    <location>
        <begin position="4"/>
        <end position="83"/>
    </location>
</feature>
<evidence type="ECO:0000256" key="20">
    <source>
        <dbReference type="ARBA" id="ARBA00023319"/>
    </source>
</evidence>
<keyword evidence="27" id="KW-1185">Reference proteome</keyword>
<organism evidence="26 27">
    <name type="scientific">Chelonia mydas</name>
    <name type="common">Green sea-turtle</name>
    <name type="synonym">Chelonia agassizi</name>
    <dbReference type="NCBI Taxonomy" id="8469"/>
    <lineage>
        <taxon>Eukaryota</taxon>
        <taxon>Metazoa</taxon>
        <taxon>Chordata</taxon>
        <taxon>Craniata</taxon>
        <taxon>Vertebrata</taxon>
        <taxon>Euteleostomi</taxon>
        <taxon>Archelosauria</taxon>
        <taxon>Testudinata</taxon>
        <taxon>Testudines</taxon>
        <taxon>Cryptodira</taxon>
        <taxon>Durocryptodira</taxon>
        <taxon>Americhelydia</taxon>
        <taxon>Chelonioidea</taxon>
        <taxon>Cheloniidae</taxon>
        <taxon>Chelonia</taxon>
    </lineage>
</organism>
<evidence type="ECO:0000256" key="3">
    <source>
        <dbReference type="ARBA" id="ARBA00004405"/>
    </source>
</evidence>
<feature type="domain" description="Ig-like" evidence="25">
    <location>
        <begin position="172"/>
        <end position="273"/>
    </location>
</feature>
<keyword evidence="24" id="KW-0812">Transmembrane</keyword>
<comment type="similarity">
    <text evidence="5">Belongs to the peroxin-19 family.</text>
</comment>
<dbReference type="GO" id="GO:0045046">
    <property type="term" value="P:protein import into peroxisome membrane"/>
    <property type="evidence" value="ECO:0007669"/>
    <property type="project" value="TreeGrafter"/>
</dbReference>
<evidence type="ECO:0000256" key="21">
    <source>
        <dbReference type="ARBA" id="ARBA00025898"/>
    </source>
</evidence>
<evidence type="ECO:0000256" key="4">
    <source>
        <dbReference type="ARBA" id="ARBA00004496"/>
    </source>
</evidence>
<dbReference type="InterPro" id="IPR036179">
    <property type="entry name" value="Ig-like_dom_sf"/>
</dbReference>
<feature type="domain" description="Ig-like" evidence="25">
    <location>
        <begin position="281"/>
        <end position="367"/>
    </location>
</feature>
<evidence type="ECO:0000256" key="1">
    <source>
        <dbReference type="ARBA" id="ARBA00003055"/>
    </source>
</evidence>
<evidence type="ECO:0000313" key="26">
    <source>
        <dbReference type="EMBL" id="EMP30006.1"/>
    </source>
</evidence>
<keyword evidence="16" id="KW-1015">Disulfide bond</keyword>
<dbReference type="STRING" id="8469.M7AWY4"/>
<evidence type="ECO:0000256" key="14">
    <source>
        <dbReference type="ARBA" id="ARBA00023136"/>
    </source>
</evidence>
<dbReference type="InterPro" id="IPR006708">
    <property type="entry name" value="Pex19"/>
</dbReference>
<proteinExistence type="inferred from homology"/>
<keyword evidence="18" id="KW-0449">Lipoprotein</keyword>
<comment type="function">
    <text evidence="1">Necessary for early peroxisomal biogenesis. Acts both as a cytosolic chaperone and as an import receptor for peroxisomal membrane proteins (PMPs). Binds and stabilizes newly synthesized PMPs in the cytoplasm by interacting with their hydrophobic membrane-spanning domains, and targets them to the peroxisome membrane by binding to the integral membrane protein PEX3. Excludes CDKN2A from the nucleus and prevents its interaction with MDM2, which results in active degradation of TP53.</text>
</comment>
<dbReference type="PANTHER" id="PTHR12774:SF2">
    <property type="entry name" value="PEROXISOMAL BIOGENESIS FACTOR 19"/>
    <property type="match status" value="1"/>
</dbReference>
<protein>
    <recommendedName>
        <fullName evidence="6">Peroxisomal biogenesis factor 19</fullName>
    </recommendedName>
    <alternativeName>
        <fullName evidence="22">Peroxin-19</fullName>
    </alternativeName>
    <alternativeName>
        <fullName evidence="23">Peroxisomal farnesylated protein</fullName>
    </alternativeName>
</protein>
<evidence type="ECO:0000256" key="5">
    <source>
        <dbReference type="ARBA" id="ARBA00006326"/>
    </source>
</evidence>
<evidence type="ECO:0000256" key="22">
    <source>
        <dbReference type="ARBA" id="ARBA00029688"/>
    </source>
</evidence>
<evidence type="ECO:0000256" key="15">
    <source>
        <dbReference type="ARBA" id="ARBA00023140"/>
    </source>
</evidence>
<feature type="transmembrane region" description="Helical" evidence="24">
    <location>
        <begin position="479"/>
        <end position="501"/>
    </location>
</feature>
<comment type="subunit">
    <text evidence="21">Interacts with a broad range of peroxisomal membrane proteins, including PEX3, PEX10, PEX11A, PEX11B, PEX12, PEX13, PEX14 and PEX16, PXMP2/PMP22, PXMP4/PMP24, SLC25A17/PMP34, ABCD1/ALDP, ABCD2/ALDRP, and ABCD3/PMP70. Also interacts with the tumor suppressor CDKN2A/p19ARF.</text>
</comment>
<keyword evidence="19" id="KW-0636">Prenylation</keyword>
<evidence type="ECO:0000256" key="8">
    <source>
        <dbReference type="ARBA" id="ARBA00022481"/>
    </source>
</evidence>
<keyword evidence="13" id="KW-0007">Acetylation</keyword>
<dbReference type="GO" id="GO:0033328">
    <property type="term" value="F:peroxisome membrane targeting sequence binding"/>
    <property type="evidence" value="ECO:0007669"/>
    <property type="project" value="TreeGrafter"/>
</dbReference>
<keyword evidence="20" id="KW-0393">Immunoglobulin domain</keyword>
<keyword evidence="9" id="KW-0963">Cytoplasm</keyword>
<dbReference type="InterPro" id="IPR013783">
    <property type="entry name" value="Ig-like_fold"/>
</dbReference>
<dbReference type="GO" id="GO:0005886">
    <property type="term" value="C:plasma membrane"/>
    <property type="evidence" value="ECO:0007669"/>
    <property type="project" value="UniProtKB-SubCell"/>
</dbReference>
<dbReference type="PROSITE" id="PS50835">
    <property type="entry name" value="IG_LIKE"/>
    <property type="match status" value="4"/>
</dbReference>
<evidence type="ECO:0000256" key="7">
    <source>
        <dbReference type="ARBA" id="ARBA00022475"/>
    </source>
</evidence>
<keyword evidence="24" id="KW-1133">Transmembrane helix</keyword>
<accession>M7AWY4</accession>
<evidence type="ECO:0000256" key="19">
    <source>
        <dbReference type="ARBA" id="ARBA00023289"/>
    </source>
</evidence>
<keyword evidence="10" id="KW-0597">Phosphoprotein</keyword>
<keyword evidence="12" id="KW-0732">Signal</keyword>
<dbReference type="CDD" id="cd00096">
    <property type="entry name" value="Ig"/>
    <property type="match status" value="1"/>
</dbReference>
<evidence type="ECO:0000256" key="9">
    <source>
        <dbReference type="ARBA" id="ARBA00022490"/>
    </source>
</evidence>
<sequence length="822" mass="89248">AQKATLTLNPPWSTVFRGQSVTLTCSTSRSPGRSFSWYHNDKSFRNTVKNSFRIEKTKMSDAGRYQCKAPGSGQSDPVLLTISEKLFSSPVLRAAGSGDPIEGSPVTLRCITELNPQKSDTLLQRFFYKDSRDLGGSRSSIDYHIPVAGLQDSGYYHCVVRTVTSSVWKWSPKLKIAVKRIPVSRVSMEVQPLGGQVMEGERLVLNCSVSLGTGPITFSWHRKGSSQALRTETQVSQRLVYEIPAATETDTGEYYCMASNGNAPAPSPGVKIAVKVPVSLPRLTVSAASAWAAIGDVVEIRCESPRGSAPILYRFHHEGAALGNRTVNSQGPGSLALNVTSEQDSGTYFCEADNGMASGPQRSASFHLSVLVPVSGATIAADRTGPEVMAGESLNLSCLVESGTAPLFKWLHNAEELAAVSGLGQPTAVGHTLHFGSVQLGHGGNYQCIASNQLSPQRVFQAPSEILAITVKEHASPRVAVPVTVSFLFLMGVTAALVFYVKCWKKAEGMVFSAPERDTRLPAQHEPPGQGLPPLGSLGLHAEEPSYGNVCPLKPESGDVEYTVVNIKKRSVDKPKGTLPRDNHSLFASQEKFFQDLFDSELASQATAEFEKAMKELAEEEPHLVEQFQKLSEAAGRVGSDTTSQQEFTSCLKETLSGLAKNANDLQNSSMSEEELAKAMEGLGLEEGDGEGNILPIMQSIMQNLLSKDVLYPSLKEITEKYPEWLRSHRDTLPEEQFEKYQEQHSIMGKICQQFEAEQATDSDAEQKARFEMVLDLMQQLQDLGHPPKELAGESPPGLNFDLDGLNLSDTASAGGDQCRIM</sequence>
<dbReference type="eggNOG" id="KOG3133">
    <property type="taxonomic scope" value="Eukaryota"/>
</dbReference>
<dbReference type="Proteomes" id="UP000031443">
    <property type="component" value="Unassembled WGS sequence"/>
</dbReference>
<keyword evidence="11" id="KW-0962">Peroxisome biogenesis</keyword>
<dbReference type="EMBL" id="KB552570">
    <property type="protein sequence ID" value="EMP30006.1"/>
    <property type="molecule type" value="Genomic_DNA"/>
</dbReference>
<dbReference type="SUPFAM" id="SSF48726">
    <property type="entry name" value="Immunoglobulin"/>
    <property type="match status" value="5"/>
</dbReference>
<dbReference type="Gene3D" id="2.60.40.10">
    <property type="entry name" value="Immunoglobulins"/>
    <property type="match status" value="5"/>
</dbReference>
<evidence type="ECO:0000256" key="24">
    <source>
        <dbReference type="SAM" id="Phobius"/>
    </source>
</evidence>
<feature type="domain" description="Ig-like" evidence="25">
    <location>
        <begin position="373"/>
        <end position="461"/>
    </location>
</feature>
<evidence type="ECO:0000256" key="2">
    <source>
        <dbReference type="ARBA" id="ARBA00004236"/>
    </source>
</evidence>
<reference evidence="27" key="1">
    <citation type="journal article" date="2013" name="Nat. Genet.">
        <title>The draft genomes of soft-shell turtle and green sea turtle yield insights into the development and evolution of the turtle-specific body plan.</title>
        <authorList>
            <person name="Wang Z."/>
            <person name="Pascual-Anaya J."/>
            <person name="Zadissa A."/>
            <person name="Li W."/>
            <person name="Niimura Y."/>
            <person name="Huang Z."/>
            <person name="Li C."/>
            <person name="White S."/>
            <person name="Xiong Z."/>
            <person name="Fang D."/>
            <person name="Wang B."/>
            <person name="Ming Y."/>
            <person name="Chen Y."/>
            <person name="Zheng Y."/>
            <person name="Kuraku S."/>
            <person name="Pignatelli M."/>
            <person name="Herrero J."/>
            <person name="Beal K."/>
            <person name="Nozawa M."/>
            <person name="Li Q."/>
            <person name="Wang J."/>
            <person name="Zhang H."/>
            <person name="Yu L."/>
            <person name="Shigenobu S."/>
            <person name="Wang J."/>
            <person name="Liu J."/>
            <person name="Flicek P."/>
            <person name="Searle S."/>
            <person name="Wang J."/>
            <person name="Kuratani S."/>
            <person name="Yin Y."/>
            <person name="Aken B."/>
            <person name="Zhang G."/>
            <person name="Irie N."/>
        </authorList>
    </citation>
    <scope>NUCLEOTIDE SEQUENCE [LARGE SCALE GENOMIC DNA]</scope>
</reference>
<dbReference type="Pfam" id="PF04614">
    <property type="entry name" value="Pex19"/>
    <property type="match status" value="1"/>
</dbReference>
<dbReference type="SMART" id="SM00409">
    <property type="entry name" value="IG"/>
    <property type="match status" value="5"/>
</dbReference>
<keyword evidence="17" id="KW-0325">Glycoprotein</keyword>
<dbReference type="InterPro" id="IPR007110">
    <property type="entry name" value="Ig-like_dom"/>
</dbReference>
<evidence type="ECO:0000256" key="13">
    <source>
        <dbReference type="ARBA" id="ARBA00022990"/>
    </source>
</evidence>
<keyword evidence="14 24" id="KW-0472">Membrane</keyword>
<dbReference type="Pfam" id="PF13895">
    <property type="entry name" value="Ig_2"/>
    <property type="match status" value="1"/>
</dbReference>
<evidence type="ECO:0000256" key="10">
    <source>
        <dbReference type="ARBA" id="ARBA00022553"/>
    </source>
</evidence>